<feature type="compositionally biased region" description="Polar residues" evidence="1">
    <location>
        <begin position="20"/>
        <end position="43"/>
    </location>
</feature>
<dbReference type="EMBL" id="ML732809">
    <property type="protein sequence ID" value="KAB8272062.1"/>
    <property type="molecule type" value="Genomic_DNA"/>
</dbReference>
<evidence type="ECO:0000313" key="2">
    <source>
        <dbReference type="EMBL" id="KAB8272062.1"/>
    </source>
</evidence>
<feature type="region of interest" description="Disordered" evidence="1">
    <location>
        <begin position="15"/>
        <end position="43"/>
    </location>
</feature>
<name>A0A5N6IZG0_9EURO</name>
<sequence length="71" mass="7840">MQMISEGLHEKVVSHPMAGLSSSAAARPNSPGSPRHSGSVTTTKLPTRWMEIYTQPLISPPPSFSYHWMYV</sequence>
<keyword evidence="3" id="KW-1185">Reference proteome</keyword>
<dbReference type="Proteomes" id="UP000326289">
    <property type="component" value="Unassembled WGS sequence"/>
</dbReference>
<reference evidence="2 3" key="1">
    <citation type="submission" date="2019-04" db="EMBL/GenBank/DDBJ databases">
        <title>Fungal friends and foes A comparative genomics study of 23 Aspergillus species from section Flavi.</title>
        <authorList>
            <consortium name="DOE Joint Genome Institute"/>
            <person name="Kjaerbolling I."/>
            <person name="Vesth T.C."/>
            <person name="Frisvad J.C."/>
            <person name="Nybo J.L."/>
            <person name="Theobald S."/>
            <person name="Kildgaard S."/>
            <person name="Petersen T.I."/>
            <person name="Kuo A."/>
            <person name="Sato A."/>
            <person name="Lyhne E.K."/>
            <person name="Kogle M.E."/>
            <person name="Wiebenga A."/>
            <person name="Kun R.S."/>
            <person name="Lubbers R.J."/>
            <person name="Makela M.R."/>
            <person name="Barry K."/>
            <person name="Chovatia M."/>
            <person name="Clum A."/>
            <person name="Daum C."/>
            <person name="Haridas S."/>
            <person name="He G."/>
            <person name="LaButti K."/>
            <person name="Lipzen A."/>
            <person name="Mondo S."/>
            <person name="Pangilinan J."/>
            <person name="Riley R."/>
            <person name="Salamov A."/>
            <person name="Simmons B.A."/>
            <person name="Magnuson J.K."/>
            <person name="Henrissat B."/>
            <person name="Mortensen U.H."/>
            <person name="Larsen T.O."/>
            <person name="De vries R.P."/>
            <person name="Grigoriev I.V."/>
            <person name="Machida M."/>
            <person name="Baker S.E."/>
            <person name="Andersen M.R."/>
        </authorList>
    </citation>
    <scope>NUCLEOTIDE SEQUENCE [LARGE SCALE GENOMIC DNA]</scope>
    <source>
        <strain evidence="2 3">CBS 117635</strain>
    </source>
</reference>
<accession>A0A5N6IZG0</accession>
<protein>
    <submittedName>
        <fullName evidence="2">Uncharacterized protein</fullName>
    </submittedName>
</protein>
<proteinExistence type="predicted"/>
<evidence type="ECO:0000313" key="3">
    <source>
        <dbReference type="Proteomes" id="UP000326289"/>
    </source>
</evidence>
<evidence type="ECO:0000256" key="1">
    <source>
        <dbReference type="SAM" id="MobiDB-lite"/>
    </source>
</evidence>
<gene>
    <name evidence="2" type="ORF">BDV30DRAFT_212556</name>
</gene>
<dbReference type="AlphaFoldDB" id="A0A5N6IZG0"/>
<organism evidence="2 3">
    <name type="scientific">Aspergillus minisclerotigenes</name>
    <dbReference type="NCBI Taxonomy" id="656917"/>
    <lineage>
        <taxon>Eukaryota</taxon>
        <taxon>Fungi</taxon>
        <taxon>Dikarya</taxon>
        <taxon>Ascomycota</taxon>
        <taxon>Pezizomycotina</taxon>
        <taxon>Eurotiomycetes</taxon>
        <taxon>Eurotiomycetidae</taxon>
        <taxon>Eurotiales</taxon>
        <taxon>Aspergillaceae</taxon>
        <taxon>Aspergillus</taxon>
        <taxon>Aspergillus subgen. Circumdati</taxon>
    </lineage>
</organism>